<keyword evidence="2" id="KW-0808">Transferase</keyword>
<dbReference type="RefSeq" id="WP_147211644.1">
    <property type="nucleotide sequence ID" value="NZ_BJYM01000015.1"/>
</dbReference>
<dbReference type="InterPro" id="IPR051678">
    <property type="entry name" value="AGP_Transferase"/>
</dbReference>
<dbReference type="GO" id="GO:0016740">
    <property type="term" value="F:transferase activity"/>
    <property type="evidence" value="ECO:0007669"/>
    <property type="project" value="UniProtKB-KW"/>
</dbReference>
<dbReference type="Proteomes" id="UP000321558">
    <property type="component" value="Unassembled WGS sequence"/>
</dbReference>
<dbReference type="STRING" id="582851.GCA_900162665_01386"/>
<dbReference type="EMBL" id="BJYM01000015">
    <property type="protein sequence ID" value="GEN88742.1"/>
    <property type="molecule type" value="Genomic_DNA"/>
</dbReference>
<dbReference type="PANTHER" id="PTHR21310">
    <property type="entry name" value="AMINOGLYCOSIDE PHOSPHOTRANSFERASE-RELATED-RELATED"/>
    <property type="match status" value="1"/>
</dbReference>
<dbReference type="InterPro" id="IPR011009">
    <property type="entry name" value="Kinase-like_dom_sf"/>
</dbReference>
<evidence type="ECO:0000313" key="2">
    <source>
        <dbReference type="EMBL" id="GEN88742.1"/>
    </source>
</evidence>
<feature type="domain" description="Aminoglycoside phosphotransferase" evidence="1">
    <location>
        <begin position="19"/>
        <end position="210"/>
    </location>
</feature>
<sequence length="250" mass="28583">MSTNALIAKGNTAEIYLHNNKIVKVFNDYLPDTEAEMEAGKQRFANSAGLPVPKVFDVSEFQGKQAIMMEYIKGSTLGDLYLSNKEQAEYYLAVSVDIQQKIHRVISNLDASELMYDKLCRQIKAAVSLTEKYKNDLLRRLDTMTFENRLCHGDFHLFNLISADGKMYIIDWVDSSAGDIRADVCRTYLLYSQHFTELADSYLQIYCEKSGLSKEEILRWTPIIAGARLSEQVSTENTAQWIEIINSYRL</sequence>
<dbReference type="SUPFAM" id="SSF56112">
    <property type="entry name" value="Protein kinase-like (PK-like)"/>
    <property type="match status" value="1"/>
</dbReference>
<organism evidence="2 3">
    <name type="scientific">Oceanobacillus sojae</name>
    <dbReference type="NCBI Taxonomy" id="582851"/>
    <lineage>
        <taxon>Bacteria</taxon>
        <taxon>Bacillati</taxon>
        <taxon>Bacillota</taxon>
        <taxon>Bacilli</taxon>
        <taxon>Bacillales</taxon>
        <taxon>Bacillaceae</taxon>
        <taxon>Oceanobacillus</taxon>
    </lineage>
</organism>
<protein>
    <submittedName>
        <fullName evidence="2">Aminoglycoside phosphotransferase</fullName>
    </submittedName>
</protein>
<proteinExistence type="predicted"/>
<name>A0A511ZMR9_9BACI</name>
<keyword evidence="3" id="KW-1185">Reference proteome</keyword>
<comment type="caution">
    <text evidence="2">The sequence shown here is derived from an EMBL/GenBank/DDBJ whole genome shotgun (WGS) entry which is preliminary data.</text>
</comment>
<reference evidence="2 3" key="1">
    <citation type="submission" date="2019-07" db="EMBL/GenBank/DDBJ databases">
        <title>Whole genome shotgun sequence of Oceanobacillus sojae NBRC 105379.</title>
        <authorList>
            <person name="Hosoyama A."/>
            <person name="Uohara A."/>
            <person name="Ohji S."/>
            <person name="Ichikawa N."/>
        </authorList>
    </citation>
    <scope>NUCLEOTIDE SEQUENCE [LARGE SCALE GENOMIC DNA]</scope>
    <source>
        <strain evidence="2 3">NBRC 105379</strain>
    </source>
</reference>
<dbReference type="AlphaFoldDB" id="A0A511ZMR9"/>
<gene>
    <name evidence="2" type="ORF">OSO01_34810</name>
</gene>
<evidence type="ECO:0000259" key="1">
    <source>
        <dbReference type="Pfam" id="PF01636"/>
    </source>
</evidence>
<dbReference type="Gene3D" id="3.90.1200.10">
    <property type="match status" value="1"/>
</dbReference>
<accession>A0A511ZMR9</accession>
<dbReference type="Pfam" id="PF01636">
    <property type="entry name" value="APH"/>
    <property type="match status" value="1"/>
</dbReference>
<dbReference type="OrthoDB" id="9800774at2"/>
<dbReference type="InterPro" id="IPR002575">
    <property type="entry name" value="Aminoglycoside_PTrfase"/>
</dbReference>
<evidence type="ECO:0000313" key="3">
    <source>
        <dbReference type="Proteomes" id="UP000321558"/>
    </source>
</evidence>